<evidence type="ECO:0000256" key="1">
    <source>
        <dbReference type="SAM" id="MobiDB-lite"/>
    </source>
</evidence>
<accession>A0A212U0F1</accession>
<proteinExistence type="predicted"/>
<dbReference type="SUPFAM" id="SSF50475">
    <property type="entry name" value="FMN-binding split barrel"/>
    <property type="match status" value="1"/>
</dbReference>
<protein>
    <submittedName>
        <fullName evidence="2">Negative transcriptional regulator, PaiB family</fullName>
    </submittedName>
</protein>
<dbReference type="Gene3D" id="2.30.110.10">
    <property type="entry name" value="Electron Transport, Fmn-binding Protein, Chain A"/>
    <property type="match status" value="1"/>
</dbReference>
<dbReference type="RefSeq" id="WP_088818548.1">
    <property type="nucleotide sequence ID" value="NZ_FYEZ01000002.1"/>
</dbReference>
<dbReference type="PANTHER" id="PTHR35802:SF1">
    <property type="entry name" value="PROTEASE SYNTHASE AND SPORULATION PROTEIN PAI 2"/>
    <property type="match status" value="1"/>
</dbReference>
<dbReference type="Pfam" id="PF04299">
    <property type="entry name" value="FMN_bind_2"/>
    <property type="match status" value="1"/>
</dbReference>
<name>A0A212U0F1_9MICO</name>
<gene>
    <name evidence="2" type="ORF">SAMN05445756_1600</name>
</gene>
<dbReference type="EMBL" id="FYEZ01000002">
    <property type="protein sequence ID" value="SNC71737.1"/>
    <property type="molecule type" value="Genomic_DNA"/>
</dbReference>
<reference evidence="2 3" key="1">
    <citation type="submission" date="2017-06" db="EMBL/GenBank/DDBJ databases">
        <authorList>
            <person name="Kim H.J."/>
            <person name="Triplett B.A."/>
        </authorList>
    </citation>
    <scope>NUCLEOTIDE SEQUENCE [LARGE SCALE GENOMIC DNA]</scope>
    <source>
        <strain evidence="2 3">DSM 22179</strain>
    </source>
</reference>
<dbReference type="InterPro" id="IPR012349">
    <property type="entry name" value="Split_barrel_FMN-bd"/>
</dbReference>
<keyword evidence="3" id="KW-1185">Reference proteome</keyword>
<dbReference type="PANTHER" id="PTHR35802">
    <property type="entry name" value="PROTEASE SYNTHASE AND SPORULATION PROTEIN PAI 2"/>
    <property type="match status" value="1"/>
</dbReference>
<dbReference type="InterPro" id="IPR007396">
    <property type="entry name" value="TR_PAI2-type"/>
</dbReference>
<sequence>MYLAREYDPRDEAEWREWLAGPELFGQLVVNNSDPAGPPWVTPLHATLRQDELVLHLAVVNPCLADLEVASRVRFVVTGDSAYVHNQWRARPGVPPEHGVPTSYYTSVQVVGTPQVVDDPAEIAEILELQFEDLQPDGGWAELSATDGPYAAMLPAIRGLRIPLERVEATFKYDDEKPAAHRERVVEELRRRGRPGDAEAADAARRRLDGSAEYR</sequence>
<dbReference type="AlphaFoldDB" id="A0A212U0F1"/>
<evidence type="ECO:0000313" key="2">
    <source>
        <dbReference type="EMBL" id="SNC71737.1"/>
    </source>
</evidence>
<organism evidence="2 3">
    <name type="scientific">Kytococcus aerolatus</name>
    <dbReference type="NCBI Taxonomy" id="592308"/>
    <lineage>
        <taxon>Bacteria</taxon>
        <taxon>Bacillati</taxon>
        <taxon>Actinomycetota</taxon>
        <taxon>Actinomycetes</taxon>
        <taxon>Micrococcales</taxon>
        <taxon>Kytococcaceae</taxon>
        <taxon>Kytococcus</taxon>
    </lineage>
</organism>
<evidence type="ECO:0000313" key="3">
    <source>
        <dbReference type="Proteomes" id="UP000198122"/>
    </source>
</evidence>
<dbReference type="OrthoDB" id="9794948at2"/>
<feature type="region of interest" description="Disordered" evidence="1">
    <location>
        <begin position="178"/>
        <end position="215"/>
    </location>
</feature>
<dbReference type="Proteomes" id="UP000198122">
    <property type="component" value="Unassembled WGS sequence"/>
</dbReference>